<feature type="transmembrane region" description="Helical" evidence="1">
    <location>
        <begin position="178"/>
        <end position="199"/>
    </location>
</feature>
<keyword evidence="1" id="KW-1133">Transmembrane helix</keyword>
<dbReference type="AlphaFoldDB" id="A0A195BLW3"/>
<dbReference type="InterPro" id="IPR049512">
    <property type="entry name" value="DJR-like_dom"/>
</dbReference>
<proteinExistence type="predicted"/>
<keyword evidence="1" id="KW-0472">Membrane</keyword>
<dbReference type="Pfam" id="PF21738">
    <property type="entry name" value="DJR-like_dom"/>
    <property type="match status" value="2"/>
</dbReference>
<dbReference type="Proteomes" id="UP000078540">
    <property type="component" value="Unassembled WGS sequence"/>
</dbReference>
<reference evidence="3 4" key="1">
    <citation type="submission" date="2015-09" db="EMBL/GenBank/DDBJ databases">
        <title>Atta colombica WGS genome.</title>
        <authorList>
            <person name="Nygaard S."/>
            <person name="Hu H."/>
            <person name="Boomsma J."/>
            <person name="Zhang G."/>
        </authorList>
    </citation>
    <scope>NUCLEOTIDE SEQUENCE [LARGE SCALE GENOMIC DNA]</scope>
    <source>
        <strain evidence="3">Treedump-2</strain>
        <tissue evidence="3">Whole body</tissue>
    </source>
</reference>
<dbReference type="PANTHER" id="PTHR36159">
    <property type="entry name" value="PROTEIN CBG23766"/>
    <property type="match status" value="1"/>
</dbReference>
<keyword evidence="1" id="KW-0812">Transmembrane</keyword>
<sequence length="229" mass="27057">MSRSYHQFHTYNSYANTCENVPYVTMIMHNAGLIPFEYNVKSLMTLDGYFNFCVPLSMLLGFCEDYKRVVINARHELILIRARNDNNCIVGNPATELKLELFKIQCLTLCNEVNELSMLRTLESGRYLSMIILIKYFVIINVKLYLNSEFYPYDDLNPDFDKYKTTIYDMYVHFRTSYYQIMILYGIAKHLITMAVIGVEESDDNKTLAYVKEYEKRERDWLIFSIVTT</sequence>
<accession>A0A195BLW3</accession>
<feature type="transmembrane region" description="Helical" evidence="1">
    <location>
        <begin position="127"/>
        <end position="146"/>
    </location>
</feature>
<gene>
    <name evidence="3" type="ORF">ALC53_04387</name>
</gene>
<evidence type="ECO:0000256" key="1">
    <source>
        <dbReference type="SAM" id="Phobius"/>
    </source>
</evidence>
<evidence type="ECO:0000313" key="3">
    <source>
        <dbReference type="EMBL" id="KYM85802.1"/>
    </source>
</evidence>
<evidence type="ECO:0000259" key="2">
    <source>
        <dbReference type="Pfam" id="PF21738"/>
    </source>
</evidence>
<feature type="domain" description="Double jelly roll-like" evidence="2">
    <location>
        <begin position="139"/>
        <end position="206"/>
    </location>
</feature>
<feature type="domain" description="Double jelly roll-like" evidence="2">
    <location>
        <begin position="40"/>
        <end position="131"/>
    </location>
</feature>
<dbReference type="PANTHER" id="PTHR36159:SF1">
    <property type="entry name" value="RETROVIRUS-RELATED POL POLYPROTEIN FROM TRANSPOSON 412-LIKE PROTEIN"/>
    <property type="match status" value="1"/>
</dbReference>
<organism evidence="3 4">
    <name type="scientific">Atta colombica</name>
    <dbReference type="NCBI Taxonomy" id="520822"/>
    <lineage>
        <taxon>Eukaryota</taxon>
        <taxon>Metazoa</taxon>
        <taxon>Ecdysozoa</taxon>
        <taxon>Arthropoda</taxon>
        <taxon>Hexapoda</taxon>
        <taxon>Insecta</taxon>
        <taxon>Pterygota</taxon>
        <taxon>Neoptera</taxon>
        <taxon>Endopterygota</taxon>
        <taxon>Hymenoptera</taxon>
        <taxon>Apocrita</taxon>
        <taxon>Aculeata</taxon>
        <taxon>Formicoidea</taxon>
        <taxon>Formicidae</taxon>
        <taxon>Myrmicinae</taxon>
        <taxon>Atta</taxon>
    </lineage>
</organism>
<protein>
    <recommendedName>
        <fullName evidence="2">Double jelly roll-like domain-containing protein</fullName>
    </recommendedName>
</protein>
<dbReference type="STRING" id="520822.A0A195BLW3"/>
<name>A0A195BLW3_9HYME</name>
<keyword evidence="4" id="KW-1185">Reference proteome</keyword>
<evidence type="ECO:0000313" key="4">
    <source>
        <dbReference type="Proteomes" id="UP000078540"/>
    </source>
</evidence>
<dbReference type="EMBL" id="KQ976449">
    <property type="protein sequence ID" value="KYM85802.1"/>
    <property type="molecule type" value="Genomic_DNA"/>
</dbReference>